<reference evidence="1" key="1">
    <citation type="submission" date="2022-03" db="EMBL/GenBank/DDBJ databases">
        <authorList>
            <person name="Lindestad O."/>
        </authorList>
    </citation>
    <scope>NUCLEOTIDE SEQUENCE</scope>
</reference>
<feature type="non-terminal residue" evidence="1">
    <location>
        <position position="1"/>
    </location>
</feature>
<dbReference type="AlphaFoldDB" id="A0A8S4QPF8"/>
<accession>A0A8S4QPF8</accession>
<organism evidence="1 2">
    <name type="scientific">Pararge aegeria aegeria</name>
    <dbReference type="NCBI Taxonomy" id="348720"/>
    <lineage>
        <taxon>Eukaryota</taxon>
        <taxon>Metazoa</taxon>
        <taxon>Ecdysozoa</taxon>
        <taxon>Arthropoda</taxon>
        <taxon>Hexapoda</taxon>
        <taxon>Insecta</taxon>
        <taxon>Pterygota</taxon>
        <taxon>Neoptera</taxon>
        <taxon>Endopterygota</taxon>
        <taxon>Lepidoptera</taxon>
        <taxon>Glossata</taxon>
        <taxon>Ditrysia</taxon>
        <taxon>Papilionoidea</taxon>
        <taxon>Nymphalidae</taxon>
        <taxon>Satyrinae</taxon>
        <taxon>Satyrini</taxon>
        <taxon>Parargina</taxon>
        <taxon>Pararge</taxon>
    </lineage>
</organism>
<sequence length="38" mass="4143">VYSASEDNEYALGELEPVIPELLERHEGSVPASVIDLT</sequence>
<name>A0A8S4QPF8_9NEOP</name>
<dbReference type="OrthoDB" id="429145at2759"/>
<keyword evidence="2" id="KW-1185">Reference proteome</keyword>
<protein>
    <submittedName>
        <fullName evidence="1">Jg1089 protein</fullName>
    </submittedName>
</protein>
<evidence type="ECO:0000313" key="1">
    <source>
        <dbReference type="EMBL" id="CAH2216591.1"/>
    </source>
</evidence>
<dbReference type="Proteomes" id="UP000838756">
    <property type="component" value="Unassembled WGS sequence"/>
</dbReference>
<dbReference type="EMBL" id="CAKXAJ010016004">
    <property type="protein sequence ID" value="CAH2216591.1"/>
    <property type="molecule type" value="Genomic_DNA"/>
</dbReference>
<evidence type="ECO:0000313" key="2">
    <source>
        <dbReference type="Proteomes" id="UP000838756"/>
    </source>
</evidence>
<gene>
    <name evidence="1" type="primary">jg1089</name>
    <name evidence="1" type="ORF">PAEG_LOCUS4581</name>
</gene>
<proteinExistence type="predicted"/>
<comment type="caution">
    <text evidence="1">The sequence shown here is derived from an EMBL/GenBank/DDBJ whole genome shotgun (WGS) entry which is preliminary data.</text>
</comment>